<dbReference type="Gene3D" id="3.30.420.40">
    <property type="match status" value="1"/>
</dbReference>
<feature type="domain" description="B box-type" evidence="2">
    <location>
        <begin position="63"/>
        <end position="99"/>
    </location>
</feature>
<evidence type="ECO:0000313" key="3">
    <source>
        <dbReference type="EMBL" id="CAG2207885.1"/>
    </source>
</evidence>
<dbReference type="Proteomes" id="UP000683360">
    <property type="component" value="Unassembled WGS sequence"/>
</dbReference>
<dbReference type="SUPFAM" id="SSF53067">
    <property type="entry name" value="Actin-like ATPase domain"/>
    <property type="match status" value="1"/>
</dbReference>
<organism evidence="3 4">
    <name type="scientific">Mytilus edulis</name>
    <name type="common">Blue mussel</name>
    <dbReference type="NCBI Taxonomy" id="6550"/>
    <lineage>
        <taxon>Eukaryota</taxon>
        <taxon>Metazoa</taxon>
        <taxon>Spiralia</taxon>
        <taxon>Lophotrochozoa</taxon>
        <taxon>Mollusca</taxon>
        <taxon>Bivalvia</taxon>
        <taxon>Autobranchia</taxon>
        <taxon>Pteriomorphia</taxon>
        <taxon>Mytilida</taxon>
        <taxon>Mytiloidea</taxon>
        <taxon>Mytilidae</taxon>
        <taxon>Mytilinae</taxon>
        <taxon>Mytilus</taxon>
    </lineage>
</organism>
<dbReference type="PROSITE" id="PS50119">
    <property type="entry name" value="ZF_BBOX"/>
    <property type="match status" value="2"/>
</dbReference>
<accession>A0A8S3RIE9</accession>
<dbReference type="AlphaFoldDB" id="A0A8S3RIE9"/>
<keyword evidence="1" id="KW-0863">Zinc-finger</keyword>
<dbReference type="EMBL" id="CAJPWZ010001095">
    <property type="protein sequence ID" value="CAG2207885.1"/>
    <property type="molecule type" value="Genomic_DNA"/>
</dbReference>
<dbReference type="InterPro" id="IPR043129">
    <property type="entry name" value="ATPase_NBD"/>
</dbReference>
<proteinExistence type="predicted"/>
<evidence type="ECO:0000259" key="2">
    <source>
        <dbReference type="PROSITE" id="PS50119"/>
    </source>
</evidence>
<evidence type="ECO:0000313" key="4">
    <source>
        <dbReference type="Proteomes" id="UP000683360"/>
    </source>
</evidence>
<keyword evidence="1" id="KW-0862">Zinc</keyword>
<protein>
    <recommendedName>
        <fullName evidence="2">B box-type domain-containing protein</fullName>
    </recommendedName>
</protein>
<keyword evidence="4" id="KW-1185">Reference proteome</keyword>
<feature type="domain" description="B box-type" evidence="2">
    <location>
        <begin position="4"/>
        <end position="50"/>
    </location>
</feature>
<dbReference type="InterPro" id="IPR000315">
    <property type="entry name" value="Znf_B-box"/>
</dbReference>
<dbReference type="PANTHER" id="PTHR14187">
    <property type="entry name" value="ALPHA KINASE/ELONGATION FACTOR 2 KINASE"/>
    <property type="match status" value="1"/>
</dbReference>
<dbReference type="CDD" id="cd19756">
    <property type="entry name" value="Bbox2"/>
    <property type="match status" value="1"/>
</dbReference>
<dbReference type="OrthoDB" id="6065484at2759"/>
<dbReference type="Gene3D" id="3.30.160.60">
    <property type="entry name" value="Classic Zinc Finger"/>
    <property type="match status" value="1"/>
</dbReference>
<name>A0A8S3RIE9_MYTED</name>
<dbReference type="GO" id="GO:0008270">
    <property type="term" value="F:zinc ion binding"/>
    <property type="evidence" value="ECO:0007669"/>
    <property type="project" value="UniProtKB-KW"/>
</dbReference>
<dbReference type="PANTHER" id="PTHR14187:SF5">
    <property type="entry name" value="HEAT SHOCK 70 KDA PROTEIN 12A"/>
    <property type="match status" value="1"/>
</dbReference>
<dbReference type="SMART" id="SM00336">
    <property type="entry name" value="BBOX"/>
    <property type="match status" value="2"/>
</dbReference>
<dbReference type="Pfam" id="PF00643">
    <property type="entry name" value="zf-B_box"/>
    <property type="match status" value="2"/>
</dbReference>
<evidence type="ECO:0000256" key="1">
    <source>
        <dbReference type="PROSITE-ProRule" id="PRU00024"/>
    </source>
</evidence>
<reference evidence="3" key="1">
    <citation type="submission" date="2021-03" db="EMBL/GenBank/DDBJ databases">
        <authorList>
            <person name="Bekaert M."/>
        </authorList>
    </citation>
    <scope>NUCLEOTIDE SEQUENCE</scope>
</reference>
<gene>
    <name evidence="3" type="ORF">MEDL_22179</name>
</gene>
<dbReference type="CDD" id="cd19757">
    <property type="entry name" value="Bbox1"/>
    <property type="match status" value="1"/>
</dbReference>
<dbReference type="SUPFAM" id="SSF57845">
    <property type="entry name" value="B-box zinc-binding domain"/>
    <property type="match status" value="1"/>
</dbReference>
<sequence length="656" mass="75369">MAQVSAPKCDICKKVIANVFCYECRHFLCQSCKSFHEKFPSTKRHTVTDSSKVDRSILILRTVCEDHELEFVYYCQDCDCLICVQCVTSVHYHHSFTGITEVAAIARVDVTNRLVKIKDSIETVSNLIKDFKRKKRRKLQAGTEKFKRAVHEVSQDLVEIIEKVTDMNLSYASDFLELENQKVLYSLTQLENLHSKYNSVLKRHEQILNEKHDVTFFLRQISLTEELELLEHISTPAEPNEIECFKRDGFVVSVIERIERKYSLRQAADPYQFGEKLIKNKIVAVAIQIGKSESGFAFISNNTFGIDLNNISALDIESRNSMTTKVPNSILLNPAKQFVAFGKSAEDQYFDLVKEESHHDWYFFHQFTKNIPVLVGDQDVENFTMKTHDLRKEIPVLLLFRMIINFFVDRISCAMNPSRIFTREMQWVLAIPESWNRSTMRKLLFTSFKEAGIDDLIIESEPEVADLFCRYILPIGRKNVFHPGQKYVLLDFEGDTVSVIVRQIQQDKTLSEFLKTNVEAWTSTHVKEAFKQTIIKLVGKPSYLHFYTGTTIREVLDQSALSGQIEWVSDKLRISSNVFASFFDKATAILIGYLQKLLKEPEVVGSTLIVIVGELSESPFIQRKLQEHFPNMHVLSPIEPTLSVLKGAIILGQSSL</sequence>
<keyword evidence="1" id="KW-0479">Metal-binding</keyword>
<comment type="caution">
    <text evidence="3">The sequence shown here is derived from an EMBL/GenBank/DDBJ whole genome shotgun (WGS) entry which is preliminary data.</text>
</comment>